<evidence type="ECO:0000313" key="5">
    <source>
        <dbReference type="Proteomes" id="UP000549617"/>
    </source>
</evidence>
<evidence type="ECO:0000256" key="2">
    <source>
        <dbReference type="ARBA" id="ARBA00022679"/>
    </source>
</evidence>
<dbReference type="AlphaFoldDB" id="A0A7W9AFX5"/>
<dbReference type="InterPro" id="IPR002935">
    <property type="entry name" value="SAM_O-MeTrfase"/>
</dbReference>
<evidence type="ECO:0000256" key="1">
    <source>
        <dbReference type="ARBA" id="ARBA00022603"/>
    </source>
</evidence>
<dbReference type="PANTHER" id="PTHR43167">
    <property type="entry name" value="PUTATIVE (AFU_ORTHOLOGUE AFUA_6G01830)-RELATED"/>
    <property type="match status" value="1"/>
</dbReference>
<dbReference type="EMBL" id="JACIJC010000001">
    <property type="protein sequence ID" value="MBB5684885.1"/>
    <property type="molecule type" value="Genomic_DNA"/>
</dbReference>
<proteinExistence type="predicted"/>
<dbReference type="PROSITE" id="PS51682">
    <property type="entry name" value="SAM_OMT_I"/>
    <property type="match status" value="1"/>
</dbReference>
<dbReference type="GO" id="GO:0008171">
    <property type="term" value="F:O-methyltransferase activity"/>
    <property type="evidence" value="ECO:0007669"/>
    <property type="project" value="InterPro"/>
</dbReference>
<dbReference type="PANTHER" id="PTHR43167:SF1">
    <property type="entry name" value="PUTATIVE (AFU_ORTHOLOGUE AFUA_6G01830)-RELATED"/>
    <property type="match status" value="1"/>
</dbReference>
<dbReference type="Pfam" id="PF13578">
    <property type="entry name" value="Methyltransf_24"/>
    <property type="match status" value="1"/>
</dbReference>
<dbReference type="Proteomes" id="UP000549617">
    <property type="component" value="Unassembled WGS sequence"/>
</dbReference>
<evidence type="ECO:0000256" key="3">
    <source>
        <dbReference type="ARBA" id="ARBA00022691"/>
    </source>
</evidence>
<keyword evidence="3" id="KW-0949">S-adenosyl-L-methionine</keyword>
<comment type="caution">
    <text evidence="4">The sequence shown here is derived from an EMBL/GenBank/DDBJ whole genome shotgun (WGS) entry which is preliminary data.</text>
</comment>
<accession>A0A7W9AFX5</accession>
<dbReference type="GO" id="GO:0032259">
    <property type="term" value="P:methylation"/>
    <property type="evidence" value="ECO:0007669"/>
    <property type="project" value="UniProtKB-KW"/>
</dbReference>
<dbReference type="InterPro" id="IPR029063">
    <property type="entry name" value="SAM-dependent_MTases_sf"/>
</dbReference>
<name>A0A7W9AFX5_9SPHN</name>
<sequence length="230" mass="24841">MNTLTNRRVSDLLTALHRDAETSDRAHFKEIQAKIAAAGASIEGLIADLLADERADYRAAYRDRADNFLAVSPDYGRFLYAIARARRATRVIEFGTSMGISTIYLAAALRDNGGGHLIGSEMEPAKVARARANLDAAGLADLVDIRAGDALETLRDVGGEIDLLLVDGAFSLYLPVLRLVEPWLKLGAVILGENAFEPAYQAYVRDPANGYVSFALPDAGRGNEFTVKVS</sequence>
<keyword evidence="2 4" id="KW-0808">Transferase</keyword>
<keyword evidence="1 4" id="KW-0489">Methyltransferase</keyword>
<reference evidence="4 5" key="1">
    <citation type="submission" date="2020-08" db="EMBL/GenBank/DDBJ databases">
        <title>Genomic Encyclopedia of Type Strains, Phase IV (KMG-IV): sequencing the most valuable type-strain genomes for metagenomic binning, comparative biology and taxonomic classification.</title>
        <authorList>
            <person name="Goeker M."/>
        </authorList>
    </citation>
    <scope>NUCLEOTIDE SEQUENCE [LARGE SCALE GENOMIC DNA]</scope>
    <source>
        <strain evidence="4 5">DSM 25079</strain>
    </source>
</reference>
<gene>
    <name evidence="4" type="ORF">FHS49_000876</name>
</gene>
<protein>
    <submittedName>
        <fullName evidence="4">Putative O-methyltransferase YrrM</fullName>
    </submittedName>
</protein>
<dbReference type="SUPFAM" id="SSF53335">
    <property type="entry name" value="S-adenosyl-L-methionine-dependent methyltransferases"/>
    <property type="match status" value="1"/>
</dbReference>
<dbReference type="Gene3D" id="3.40.50.150">
    <property type="entry name" value="Vaccinia Virus protein VP39"/>
    <property type="match status" value="1"/>
</dbReference>
<organism evidence="4 5">
    <name type="scientific">Sphingobium boeckii</name>
    <dbReference type="NCBI Taxonomy" id="1082345"/>
    <lineage>
        <taxon>Bacteria</taxon>
        <taxon>Pseudomonadati</taxon>
        <taxon>Pseudomonadota</taxon>
        <taxon>Alphaproteobacteria</taxon>
        <taxon>Sphingomonadales</taxon>
        <taxon>Sphingomonadaceae</taxon>
        <taxon>Sphingobium</taxon>
    </lineage>
</organism>
<evidence type="ECO:0000313" key="4">
    <source>
        <dbReference type="EMBL" id="MBB5684885.1"/>
    </source>
</evidence>
<keyword evidence="5" id="KW-1185">Reference proteome</keyword>
<dbReference type="RefSeq" id="WP_184015586.1">
    <property type="nucleotide sequence ID" value="NZ_JACIJC010000001.1"/>
</dbReference>